<dbReference type="PANTHER" id="PTHR47663">
    <property type="entry name" value="XYLANOLYTIC TRANSCRIPTIONAL ACTIVATOR XLNR-RELATED"/>
    <property type="match status" value="1"/>
</dbReference>
<name>A0A5J4VVF9_9EUKA</name>
<dbReference type="SUPFAM" id="SSF57701">
    <property type="entry name" value="Zn2/Cys6 DNA-binding domain"/>
    <property type="match status" value="1"/>
</dbReference>
<dbReference type="OrthoDB" id="2123952at2759"/>
<dbReference type="InterPro" id="IPR020448">
    <property type="entry name" value="Maltose_ferment_reg_DNA-bd"/>
</dbReference>
<dbReference type="InterPro" id="IPR036864">
    <property type="entry name" value="Zn2-C6_fun-type_DNA-bd_sf"/>
</dbReference>
<dbReference type="InterPro" id="IPR051439">
    <property type="entry name" value="XlnR/Xlr1"/>
</dbReference>
<dbReference type="PROSITE" id="PS50048">
    <property type="entry name" value="ZN2_CY6_FUNGAL_2"/>
    <property type="match status" value="1"/>
</dbReference>
<proteinExistence type="predicted"/>
<evidence type="ECO:0000256" key="2">
    <source>
        <dbReference type="ARBA" id="ARBA00023015"/>
    </source>
</evidence>
<organism evidence="6 7">
    <name type="scientific">Streblomastix strix</name>
    <dbReference type="NCBI Taxonomy" id="222440"/>
    <lineage>
        <taxon>Eukaryota</taxon>
        <taxon>Metamonada</taxon>
        <taxon>Preaxostyla</taxon>
        <taxon>Oxymonadida</taxon>
        <taxon>Streblomastigidae</taxon>
        <taxon>Streblomastix</taxon>
    </lineage>
</organism>
<evidence type="ECO:0000256" key="1">
    <source>
        <dbReference type="ARBA" id="ARBA00022833"/>
    </source>
</evidence>
<dbReference type="PRINTS" id="PR00054">
    <property type="entry name" value="FUNGALZNCYS"/>
</dbReference>
<dbReference type="Pfam" id="PF00172">
    <property type="entry name" value="Zn_clus"/>
    <property type="match status" value="1"/>
</dbReference>
<evidence type="ECO:0000313" key="7">
    <source>
        <dbReference type="Proteomes" id="UP000324800"/>
    </source>
</evidence>
<protein>
    <recommendedName>
        <fullName evidence="5">Zn(2)-C6 fungal-type domain-containing protein</fullName>
    </recommendedName>
</protein>
<keyword evidence="4" id="KW-0804">Transcription</keyword>
<dbReference type="GO" id="GO:0000981">
    <property type="term" value="F:DNA-binding transcription factor activity, RNA polymerase II-specific"/>
    <property type="evidence" value="ECO:0007669"/>
    <property type="project" value="InterPro"/>
</dbReference>
<sequence length="153" mass="17246">MRILEEIFIPSPPFIIERESSQDADIALKQQSRRSNDYKDLLKALDDNKEMKNELISHISNTNRDPNIQQSPDLGVIVHLHRVATSSPPIQSTSLSQSNSKACDACRMRKIRCDGVQPCSACLSRKDTCTFDMPVKKRGPNGKKKRALIRKLA</sequence>
<dbReference type="Gene3D" id="4.10.240.10">
    <property type="entry name" value="Zn(2)-C6 fungal-type DNA-binding domain"/>
    <property type="match status" value="1"/>
</dbReference>
<dbReference type="Proteomes" id="UP000324800">
    <property type="component" value="Unassembled WGS sequence"/>
</dbReference>
<feature type="non-terminal residue" evidence="6">
    <location>
        <position position="153"/>
    </location>
</feature>
<evidence type="ECO:0000256" key="3">
    <source>
        <dbReference type="ARBA" id="ARBA00023125"/>
    </source>
</evidence>
<dbReference type="AlphaFoldDB" id="A0A5J4VVF9"/>
<comment type="caution">
    <text evidence="6">The sequence shown here is derived from an EMBL/GenBank/DDBJ whole genome shotgun (WGS) entry which is preliminary data.</text>
</comment>
<keyword evidence="2" id="KW-0805">Transcription regulation</keyword>
<dbReference type="InterPro" id="IPR001138">
    <property type="entry name" value="Zn2Cys6_DnaBD"/>
</dbReference>
<evidence type="ECO:0000313" key="6">
    <source>
        <dbReference type="EMBL" id="KAA6386229.1"/>
    </source>
</evidence>
<dbReference type="GO" id="GO:0003677">
    <property type="term" value="F:DNA binding"/>
    <property type="evidence" value="ECO:0007669"/>
    <property type="project" value="UniProtKB-KW"/>
</dbReference>
<dbReference type="PROSITE" id="PS00463">
    <property type="entry name" value="ZN2_CY6_FUNGAL_1"/>
    <property type="match status" value="1"/>
</dbReference>
<dbReference type="CDD" id="cd00067">
    <property type="entry name" value="GAL4"/>
    <property type="match status" value="1"/>
</dbReference>
<reference evidence="6 7" key="1">
    <citation type="submission" date="2019-03" db="EMBL/GenBank/DDBJ databases">
        <title>Single cell metagenomics reveals metabolic interactions within the superorganism composed of flagellate Streblomastix strix and complex community of Bacteroidetes bacteria on its surface.</title>
        <authorList>
            <person name="Treitli S.C."/>
            <person name="Kolisko M."/>
            <person name="Husnik F."/>
            <person name="Keeling P."/>
            <person name="Hampl V."/>
        </authorList>
    </citation>
    <scope>NUCLEOTIDE SEQUENCE [LARGE SCALE GENOMIC DNA]</scope>
    <source>
        <strain evidence="6">ST1C</strain>
    </source>
</reference>
<accession>A0A5J4VVF9</accession>
<evidence type="ECO:0000256" key="4">
    <source>
        <dbReference type="ARBA" id="ARBA00023163"/>
    </source>
</evidence>
<gene>
    <name evidence="6" type="ORF">EZS28_018243</name>
</gene>
<dbReference type="EMBL" id="SNRW01004896">
    <property type="protein sequence ID" value="KAA6386229.1"/>
    <property type="molecule type" value="Genomic_DNA"/>
</dbReference>
<keyword evidence="3" id="KW-0238">DNA-binding</keyword>
<dbReference type="PANTHER" id="PTHR47663:SF1">
    <property type="entry name" value="XYLANOLYTIC TRANSCRIPTIONAL ACTIVATOR XLNR-RELATED"/>
    <property type="match status" value="1"/>
</dbReference>
<dbReference type="SMART" id="SM00066">
    <property type="entry name" value="GAL4"/>
    <property type="match status" value="1"/>
</dbReference>
<dbReference type="GO" id="GO:0008270">
    <property type="term" value="F:zinc ion binding"/>
    <property type="evidence" value="ECO:0007669"/>
    <property type="project" value="InterPro"/>
</dbReference>
<keyword evidence="1" id="KW-0862">Zinc</keyword>
<feature type="domain" description="Zn(2)-C6 fungal-type" evidence="5">
    <location>
        <begin position="102"/>
        <end position="131"/>
    </location>
</feature>
<dbReference type="GO" id="GO:0005634">
    <property type="term" value="C:nucleus"/>
    <property type="evidence" value="ECO:0007669"/>
    <property type="project" value="InterPro"/>
</dbReference>
<evidence type="ECO:0000259" key="5">
    <source>
        <dbReference type="PROSITE" id="PS50048"/>
    </source>
</evidence>